<dbReference type="InterPro" id="IPR050177">
    <property type="entry name" value="Lipid_A_modif_metabolic_enz"/>
</dbReference>
<comment type="caution">
    <text evidence="2">The sequence shown here is derived from an EMBL/GenBank/DDBJ whole genome shotgun (WGS) entry which is preliminary data.</text>
</comment>
<dbReference type="Proteomes" id="UP001549110">
    <property type="component" value="Unassembled WGS sequence"/>
</dbReference>
<dbReference type="CDD" id="cd08946">
    <property type="entry name" value="SDR_e"/>
    <property type="match status" value="1"/>
</dbReference>
<gene>
    <name evidence="2" type="ORF">ABID41_002255</name>
</gene>
<protein>
    <submittedName>
        <fullName evidence="2">Nucleoside-diphosphate-sugar epimerase</fullName>
    </submittedName>
</protein>
<dbReference type="EMBL" id="JBEPLU010000001">
    <property type="protein sequence ID" value="MET3527160.1"/>
    <property type="molecule type" value="Genomic_DNA"/>
</dbReference>
<proteinExistence type="predicted"/>
<dbReference type="InterPro" id="IPR001509">
    <property type="entry name" value="Epimerase_deHydtase"/>
</dbReference>
<organism evidence="2 3">
    <name type="scientific">Phenylobacterium koreense</name>
    <dbReference type="NCBI Taxonomy" id="266125"/>
    <lineage>
        <taxon>Bacteria</taxon>
        <taxon>Pseudomonadati</taxon>
        <taxon>Pseudomonadota</taxon>
        <taxon>Alphaproteobacteria</taxon>
        <taxon>Caulobacterales</taxon>
        <taxon>Caulobacteraceae</taxon>
        <taxon>Phenylobacterium</taxon>
    </lineage>
</organism>
<dbReference type="Pfam" id="PF01370">
    <property type="entry name" value="Epimerase"/>
    <property type="match status" value="1"/>
</dbReference>
<sequence>MTGYTVIGARGFIGSRLVKALRARGDEVFEPGRDDPDLLSRELGAVFYCAGLTGDFATRPFDTVEAHVGLLTRLLRSGRFERLVYLSSTRVYDSLGAEGGRESDELRFDVAAPRNVYDLSKALGENLTLARSEGRGSVARLANVFDWADEAGGFLSDLLKRARGEREIVLASSPEAGRDYIHVNDVIAALVAMDDQRAGGIVNVASGVTVSNGQIAEAMAKAGWRLSLTGQGIAHGPVCDTSRLRALGVAPRDPLVVIEEALRTPGFLRA</sequence>
<evidence type="ECO:0000313" key="2">
    <source>
        <dbReference type="EMBL" id="MET3527160.1"/>
    </source>
</evidence>
<accession>A0ABV2EJG9</accession>
<evidence type="ECO:0000313" key="3">
    <source>
        <dbReference type="Proteomes" id="UP001549110"/>
    </source>
</evidence>
<reference evidence="2 3" key="1">
    <citation type="submission" date="2024-06" db="EMBL/GenBank/DDBJ databases">
        <title>Genomic Encyclopedia of Type Strains, Phase IV (KMG-IV): sequencing the most valuable type-strain genomes for metagenomic binning, comparative biology and taxonomic classification.</title>
        <authorList>
            <person name="Goeker M."/>
        </authorList>
    </citation>
    <scope>NUCLEOTIDE SEQUENCE [LARGE SCALE GENOMIC DNA]</scope>
    <source>
        <strain evidence="2 3">DSM 17809</strain>
    </source>
</reference>
<dbReference type="SUPFAM" id="SSF51735">
    <property type="entry name" value="NAD(P)-binding Rossmann-fold domains"/>
    <property type="match status" value="1"/>
</dbReference>
<dbReference type="PANTHER" id="PTHR43245:SF23">
    <property type="entry name" value="NAD(P)-BINDING DOMAIN-CONTAINING PROTEIN"/>
    <property type="match status" value="1"/>
</dbReference>
<dbReference type="RefSeq" id="WP_331931369.1">
    <property type="nucleotide sequence ID" value="NZ_JBEPLU010000001.1"/>
</dbReference>
<dbReference type="Gene3D" id="3.40.50.720">
    <property type="entry name" value="NAD(P)-binding Rossmann-like Domain"/>
    <property type="match status" value="1"/>
</dbReference>
<dbReference type="InterPro" id="IPR036291">
    <property type="entry name" value="NAD(P)-bd_dom_sf"/>
</dbReference>
<feature type="domain" description="NAD-dependent epimerase/dehydratase" evidence="1">
    <location>
        <begin position="5"/>
        <end position="205"/>
    </location>
</feature>
<keyword evidence="3" id="KW-1185">Reference proteome</keyword>
<dbReference type="PANTHER" id="PTHR43245">
    <property type="entry name" value="BIFUNCTIONAL POLYMYXIN RESISTANCE PROTEIN ARNA"/>
    <property type="match status" value="1"/>
</dbReference>
<name>A0ABV2EJG9_9CAUL</name>
<evidence type="ECO:0000259" key="1">
    <source>
        <dbReference type="Pfam" id="PF01370"/>
    </source>
</evidence>